<dbReference type="Proteomes" id="UP000186096">
    <property type="component" value="Unassembled WGS sequence"/>
</dbReference>
<gene>
    <name evidence="1" type="ORF">SAMN05421833_102139</name>
</gene>
<accession>A0A1N6SWN2</accession>
<keyword evidence="2" id="KW-1185">Reference proteome</keyword>
<proteinExistence type="predicted"/>
<protein>
    <submittedName>
        <fullName evidence="1">Uncharacterized protein</fullName>
    </submittedName>
</protein>
<evidence type="ECO:0000313" key="1">
    <source>
        <dbReference type="EMBL" id="SIQ45471.1"/>
    </source>
</evidence>
<dbReference type="STRING" id="58117.SAMN05421833_102139"/>
<name>A0A1N6SWN2_9ACTN</name>
<organism evidence="1 2">
    <name type="scientific">Microbispora rosea</name>
    <dbReference type="NCBI Taxonomy" id="58117"/>
    <lineage>
        <taxon>Bacteria</taxon>
        <taxon>Bacillati</taxon>
        <taxon>Actinomycetota</taxon>
        <taxon>Actinomycetes</taxon>
        <taxon>Streptosporangiales</taxon>
        <taxon>Streptosporangiaceae</taxon>
        <taxon>Microbispora</taxon>
    </lineage>
</organism>
<dbReference type="EMBL" id="FTNI01000002">
    <property type="protein sequence ID" value="SIQ45471.1"/>
    <property type="molecule type" value="Genomic_DNA"/>
</dbReference>
<dbReference type="RefSeq" id="WP_076432634.1">
    <property type="nucleotide sequence ID" value="NZ_FTNI01000002.1"/>
</dbReference>
<reference evidence="2" key="1">
    <citation type="submission" date="2017-01" db="EMBL/GenBank/DDBJ databases">
        <authorList>
            <person name="Varghese N."/>
            <person name="Submissions S."/>
        </authorList>
    </citation>
    <scope>NUCLEOTIDE SEQUENCE [LARGE SCALE GENOMIC DNA]</scope>
    <source>
        <strain evidence="2">ATCC 12950</strain>
    </source>
</reference>
<evidence type="ECO:0000313" key="2">
    <source>
        <dbReference type="Proteomes" id="UP000186096"/>
    </source>
</evidence>
<dbReference type="AlphaFoldDB" id="A0A1N6SWN2"/>
<dbReference type="OrthoDB" id="3540937at2"/>
<sequence length="189" mass="20132">MSGFTFELVPQKPAHRRERKRTFRLLAGTAGPYGEVSLRITTYPEEATLVAEGLPEASLSHPDAPSGYIPVDARTRLVVGGVTASLARNRRALRKEDRGIEIRLGGRSYTYLCGDTGREELWDSERGPVVRKGAPGANAGITMLVLPDADATDLSLALILQGADRLVLTVGGAIISGVMSFLNGSEGNA</sequence>